<reference evidence="2" key="1">
    <citation type="submission" date="2018-11" db="EMBL/GenBank/DDBJ databases">
        <authorList>
            <person name="Alioto T."/>
            <person name="Alioto T."/>
        </authorList>
    </citation>
    <scope>NUCLEOTIDE SEQUENCE</scope>
</reference>
<dbReference type="SUPFAM" id="SSF49842">
    <property type="entry name" value="TNF-like"/>
    <property type="match status" value="1"/>
</dbReference>
<evidence type="ECO:0000313" key="2">
    <source>
        <dbReference type="EMBL" id="VDI16880.1"/>
    </source>
</evidence>
<keyword evidence="3" id="KW-1185">Reference proteome</keyword>
<dbReference type="OrthoDB" id="6138508at2759"/>
<dbReference type="InterPro" id="IPR001073">
    <property type="entry name" value="C1q_dom"/>
</dbReference>
<dbReference type="Proteomes" id="UP000596742">
    <property type="component" value="Unassembled WGS sequence"/>
</dbReference>
<proteinExistence type="predicted"/>
<gene>
    <name evidence="2" type="ORF">MGAL_10B009497</name>
</gene>
<evidence type="ECO:0000313" key="3">
    <source>
        <dbReference type="Proteomes" id="UP000596742"/>
    </source>
</evidence>
<protein>
    <recommendedName>
        <fullName evidence="1">C1q domain-containing protein</fullName>
    </recommendedName>
</protein>
<dbReference type="Gene3D" id="2.60.120.40">
    <property type="match status" value="1"/>
</dbReference>
<dbReference type="EMBL" id="UYJE01003135">
    <property type="protein sequence ID" value="VDI16880.1"/>
    <property type="molecule type" value="Genomic_DNA"/>
</dbReference>
<sequence>AVTACVFSDQTFSDYIVKFSIVNFHVGINNLGMFKSSGNFVCDIPGLYFISAHIRTSNENYYFDVRKNDILVASPKSGSGDTASSHPISDVVGLQINDTLYVYANNIRIEGSYSCLSIMKVK</sequence>
<dbReference type="InterPro" id="IPR008983">
    <property type="entry name" value="Tumour_necrosis_fac-like_dom"/>
</dbReference>
<accession>A0A8B6DA81</accession>
<comment type="caution">
    <text evidence="2">The sequence shown here is derived from an EMBL/GenBank/DDBJ whole genome shotgun (WGS) entry which is preliminary data.</text>
</comment>
<evidence type="ECO:0000259" key="1">
    <source>
        <dbReference type="Pfam" id="PF00386"/>
    </source>
</evidence>
<name>A0A8B6DA81_MYTGA</name>
<organism evidence="2 3">
    <name type="scientific">Mytilus galloprovincialis</name>
    <name type="common">Mediterranean mussel</name>
    <dbReference type="NCBI Taxonomy" id="29158"/>
    <lineage>
        <taxon>Eukaryota</taxon>
        <taxon>Metazoa</taxon>
        <taxon>Spiralia</taxon>
        <taxon>Lophotrochozoa</taxon>
        <taxon>Mollusca</taxon>
        <taxon>Bivalvia</taxon>
        <taxon>Autobranchia</taxon>
        <taxon>Pteriomorphia</taxon>
        <taxon>Mytilida</taxon>
        <taxon>Mytiloidea</taxon>
        <taxon>Mytilidae</taxon>
        <taxon>Mytilinae</taxon>
        <taxon>Mytilus</taxon>
    </lineage>
</organism>
<feature type="non-terminal residue" evidence="2">
    <location>
        <position position="1"/>
    </location>
</feature>
<dbReference type="AlphaFoldDB" id="A0A8B6DA81"/>
<dbReference type="Pfam" id="PF00386">
    <property type="entry name" value="C1q"/>
    <property type="match status" value="1"/>
</dbReference>
<feature type="domain" description="C1q" evidence="1">
    <location>
        <begin position="21"/>
        <end position="106"/>
    </location>
</feature>